<evidence type="ECO:0000313" key="3">
    <source>
        <dbReference type="Proteomes" id="UP000078544"/>
    </source>
</evidence>
<dbReference type="Proteomes" id="UP000078544">
    <property type="component" value="Unassembled WGS sequence"/>
</dbReference>
<evidence type="ECO:0000313" key="2">
    <source>
        <dbReference type="EMBL" id="KZZ99712.1"/>
    </source>
</evidence>
<keyword evidence="1" id="KW-0732">Signal</keyword>
<reference evidence="2 3" key="1">
    <citation type="journal article" date="2016" name="Genome Biol. Evol.">
        <title>Divergent and convergent evolution of fungal pathogenicity.</title>
        <authorList>
            <person name="Shang Y."/>
            <person name="Xiao G."/>
            <person name="Zheng P."/>
            <person name="Cen K."/>
            <person name="Zhan S."/>
            <person name="Wang C."/>
        </authorList>
    </citation>
    <scope>NUCLEOTIDE SEQUENCE [LARGE SCALE GENOMIC DNA]</scope>
    <source>
        <strain evidence="2 3">RCEF 2490</strain>
    </source>
</reference>
<dbReference type="AlphaFoldDB" id="A0A162IX85"/>
<keyword evidence="3" id="KW-1185">Reference proteome</keyword>
<comment type="caution">
    <text evidence="2">The sequence shown here is derived from an EMBL/GenBank/DDBJ whole genome shotgun (WGS) entry which is preliminary data.</text>
</comment>
<organism evidence="2 3">
    <name type="scientific">Moelleriella libera RCEF 2490</name>
    <dbReference type="NCBI Taxonomy" id="1081109"/>
    <lineage>
        <taxon>Eukaryota</taxon>
        <taxon>Fungi</taxon>
        <taxon>Dikarya</taxon>
        <taxon>Ascomycota</taxon>
        <taxon>Pezizomycotina</taxon>
        <taxon>Sordariomycetes</taxon>
        <taxon>Hypocreomycetidae</taxon>
        <taxon>Hypocreales</taxon>
        <taxon>Clavicipitaceae</taxon>
        <taxon>Moelleriella</taxon>
    </lineage>
</organism>
<sequence length="124" mass="13437">MKNALYFLLSSVALVASSGALFGDELGAILRGLNEGPRGQIKFNDGDKSLQKLAANGTVLGKVHLTDVQEAELRTKFFTRMDEVHANAAAQSQSENKPGGLWGDSDDDTFCIPYCLQGVCFDYF</sequence>
<gene>
    <name evidence="2" type="ORF">AAL_02284</name>
</gene>
<feature type="signal peptide" evidence="1">
    <location>
        <begin position="1"/>
        <end position="20"/>
    </location>
</feature>
<dbReference type="EMBL" id="AZGY01000003">
    <property type="protein sequence ID" value="KZZ99712.1"/>
    <property type="molecule type" value="Genomic_DNA"/>
</dbReference>
<protein>
    <submittedName>
        <fullName evidence="2">Uncharacterized protein</fullName>
    </submittedName>
</protein>
<name>A0A162IX85_9HYPO</name>
<proteinExistence type="predicted"/>
<accession>A0A162IX85</accession>
<evidence type="ECO:0000256" key="1">
    <source>
        <dbReference type="SAM" id="SignalP"/>
    </source>
</evidence>
<feature type="chain" id="PRO_5007835627" evidence="1">
    <location>
        <begin position="21"/>
        <end position="124"/>
    </location>
</feature>